<organism evidence="1 2">
    <name type="scientific">Artemisia annua</name>
    <name type="common">Sweet wormwood</name>
    <dbReference type="NCBI Taxonomy" id="35608"/>
    <lineage>
        <taxon>Eukaryota</taxon>
        <taxon>Viridiplantae</taxon>
        <taxon>Streptophyta</taxon>
        <taxon>Embryophyta</taxon>
        <taxon>Tracheophyta</taxon>
        <taxon>Spermatophyta</taxon>
        <taxon>Magnoliopsida</taxon>
        <taxon>eudicotyledons</taxon>
        <taxon>Gunneridae</taxon>
        <taxon>Pentapetalae</taxon>
        <taxon>asterids</taxon>
        <taxon>campanulids</taxon>
        <taxon>Asterales</taxon>
        <taxon>Asteraceae</taxon>
        <taxon>Asteroideae</taxon>
        <taxon>Anthemideae</taxon>
        <taxon>Artemisiinae</taxon>
        <taxon>Artemisia</taxon>
    </lineage>
</organism>
<sequence length="172" mass="20002">MNPNPDNVTFELNQLQLSPEVDDDVEGEEFTFMCRKEKTVVPLFDQSLLYDNEDEKHINEINIKSNSTGFTNPRRLRDNNNNMYRSNSDGRDASVFLNPKMRGKEEEGKKKVKKSTVSALEEYLRRGEEEKRKRGYLTYSKRPQRRGPYGLTWVLYVSVKKSLRAASNILSS</sequence>
<evidence type="ECO:0000313" key="2">
    <source>
        <dbReference type="Proteomes" id="UP000245207"/>
    </source>
</evidence>
<proteinExistence type="predicted"/>
<comment type="caution">
    <text evidence="1">The sequence shown here is derived from an EMBL/GenBank/DDBJ whole genome shotgun (WGS) entry which is preliminary data.</text>
</comment>
<name>A0A2U1KMT8_ARTAN</name>
<dbReference type="Proteomes" id="UP000245207">
    <property type="component" value="Unassembled WGS sequence"/>
</dbReference>
<dbReference type="AlphaFoldDB" id="A0A2U1KMT8"/>
<evidence type="ECO:0000313" key="1">
    <source>
        <dbReference type="EMBL" id="PWA38100.1"/>
    </source>
</evidence>
<protein>
    <submittedName>
        <fullName evidence="1">Uncharacterized protein</fullName>
    </submittedName>
</protein>
<accession>A0A2U1KMT8</accession>
<dbReference type="EMBL" id="PKPP01015988">
    <property type="protein sequence ID" value="PWA38100.1"/>
    <property type="molecule type" value="Genomic_DNA"/>
</dbReference>
<gene>
    <name evidence="1" type="ORF">CTI12_AA584200</name>
</gene>
<reference evidence="1 2" key="1">
    <citation type="journal article" date="2018" name="Mol. Plant">
        <title>The genome of Artemisia annua provides insight into the evolution of Asteraceae family and artemisinin biosynthesis.</title>
        <authorList>
            <person name="Shen Q."/>
            <person name="Zhang L."/>
            <person name="Liao Z."/>
            <person name="Wang S."/>
            <person name="Yan T."/>
            <person name="Shi P."/>
            <person name="Liu M."/>
            <person name="Fu X."/>
            <person name="Pan Q."/>
            <person name="Wang Y."/>
            <person name="Lv Z."/>
            <person name="Lu X."/>
            <person name="Zhang F."/>
            <person name="Jiang W."/>
            <person name="Ma Y."/>
            <person name="Chen M."/>
            <person name="Hao X."/>
            <person name="Li L."/>
            <person name="Tang Y."/>
            <person name="Lv G."/>
            <person name="Zhou Y."/>
            <person name="Sun X."/>
            <person name="Brodelius P.E."/>
            <person name="Rose J.K.C."/>
            <person name="Tang K."/>
        </authorList>
    </citation>
    <scope>NUCLEOTIDE SEQUENCE [LARGE SCALE GENOMIC DNA]</scope>
    <source>
        <strain evidence="2">cv. Huhao1</strain>
        <tissue evidence="1">Leaf</tissue>
    </source>
</reference>
<keyword evidence="2" id="KW-1185">Reference proteome</keyword>